<dbReference type="Proteomes" id="UP000190102">
    <property type="component" value="Unassembled WGS sequence"/>
</dbReference>
<evidence type="ECO:0000313" key="5">
    <source>
        <dbReference type="Proteomes" id="UP000190102"/>
    </source>
</evidence>
<dbReference type="GO" id="GO:0003677">
    <property type="term" value="F:DNA binding"/>
    <property type="evidence" value="ECO:0007669"/>
    <property type="project" value="UniProtKB-KW"/>
</dbReference>
<protein>
    <submittedName>
        <fullName evidence="4">Recombinase zinc beta ribbon domain-containing protein</fullName>
    </submittedName>
</protein>
<dbReference type="PANTHER" id="PTHR30461:SF2">
    <property type="entry name" value="SERINE RECOMBINASE PINE-RELATED"/>
    <property type="match status" value="1"/>
</dbReference>
<evidence type="ECO:0000313" key="4">
    <source>
        <dbReference type="EMBL" id="SJZ42387.1"/>
    </source>
</evidence>
<dbReference type="Pfam" id="PF07508">
    <property type="entry name" value="Recombinase"/>
    <property type="match status" value="1"/>
</dbReference>
<name>A0A1T4KJ28_9BACT</name>
<evidence type="ECO:0000256" key="1">
    <source>
        <dbReference type="ARBA" id="ARBA00023125"/>
    </source>
</evidence>
<accession>A0A1T4KJ28</accession>
<dbReference type="InterPro" id="IPR038109">
    <property type="entry name" value="DNA_bind_recomb_sf"/>
</dbReference>
<keyword evidence="5" id="KW-1185">Reference proteome</keyword>
<keyword evidence="1" id="KW-0238">DNA-binding</keyword>
<dbReference type="EMBL" id="FUWR01000001">
    <property type="protein sequence ID" value="SJZ42387.1"/>
    <property type="molecule type" value="Genomic_DNA"/>
</dbReference>
<dbReference type="PROSITE" id="PS51737">
    <property type="entry name" value="RECOMBINASE_DNA_BIND"/>
    <property type="match status" value="1"/>
</dbReference>
<evidence type="ECO:0000256" key="2">
    <source>
        <dbReference type="ARBA" id="ARBA00023172"/>
    </source>
</evidence>
<dbReference type="InterPro" id="IPR011109">
    <property type="entry name" value="DNA_bind_recombinase_dom"/>
</dbReference>
<reference evidence="5" key="1">
    <citation type="submission" date="2017-02" db="EMBL/GenBank/DDBJ databases">
        <authorList>
            <person name="Varghese N."/>
            <person name="Submissions S."/>
        </authorList>
    </citation>
    <scope>NUCLEOTIDE SEQUENCE [LARGE SCALE GENOMIC DNA]</scope>
    <source>
        <strain evidence="5">ATCC BAA-34</strain>
    </source>
</reference>
<dbReference type="InterPro" id="IPR050639">
    <property type="entry name" value="SSR_resolvase"/>
</dbReference>
<gene>
    <name evidence="4" type="ORF">SAMN02745119_00584</name>
</gene>
<dbReference type="STRING" id="115783.SAMN02745119_00584"/>
<dbReference type="InterPro" id="IPR025827">
    <property type="entry name" value="Zn_ribbon_recom_dom"/>
</dbReference>
<dbReference type="Gene3D" id="3.90.1750.20">
    <property type="entry name" value="Putative Large Serine Recombinase, Chain B, Domain 2"/>
    <property type="match status" value="1"/>
</dbReference>
<proteinExistence type="predicted"/>
<sequence length="427" mass="47392">MNVIITIIGPIILAGIDIVTLYPSPKIFTQKNMENDPLYLLEIIFMASRANEESKVKSERGKDNWYRKRKEANSNPLTCRTVGWVEVVKDAAGNRTRIELIPDRAAVVRSIFVDSLAGKGQESIVRSLNASKVPCFGKAKQWHKSYIAKILSNPAVIGTYEAHTKVDGVRVPQEPVKGYYPAIVSEEDFYRVQQKRQAHCVKGQKTEIKNILSNLGKCPVCGGTMTRKYSGTRKGKSNGESLVCVAAKVGAGCEYHSVNYNMVEKSLIAGLSTAKITATRPVKLMAEILRLKNAVDERQGQLDNTVDAITAGKLVDELQEQLQITGQYDGVPITLVQVVAGLERDIANYNTRIDTLTRNAKLTQPVIIKQQVTRLRALVRSEDIDRAAINAVLHELCEAVVVDYNQMVLQFMFRFGSVVEIPLCKTI</sequence>
<evidence type="ECO:0000259" key="3">
    <source>
        <dbReference type="PROSITE" id="PS51737"/>
    </source>
</evidence>
<organism evidence="4 5">
    <name type="scientific">Trichlorobacter thiogenes</name>
    <dbReference type="NCBI Taxonomy" id="115783"/>
    <lineage>
        <taxon>Bacteria</taxon>
        <taxon>Pseudomonadati</taxon>
        <taxon>Thermodesulfobacteriota</taxon>
        <taxon>Desulfuromonadia</taxon>
        <taxon>Geobacterales</taxon>
        <taxon>Geobacteraceae</taxon>
        <taxon>Trichlorobacter</taxon>
    </lineage>
</organism>
<dbReference type="AlphaFoldDB" id="A0A1T4KJ28"/>
<dbReference type="PANTHER" id="PTHR30461">
    <property type="entry name" value="DNA-INVERTASE FROM LAMBDOID PROPHAGE"/>
    <property type="match status" value="1"/>
</dbReference>
<feature type="domain" description="Recombinase" evidence="3">
    <location>
        <begin position="83"/>
        <end position="202"/>
    </location>
</feature>
<keyword evidence="2" id="KW-0233">DNA recombination</keyword>
<dbReference type="GO" id="GO:0000150">
    <property type="term" value="F:DNA strand exchange activity"/>
    <property type="evidence" value="ECO:0007669"/>
    <property type="project" value="InterPro"/>
</dbReference>
<dbReference type="Pfam" id="PF13408">
    <property type="entry name" value="Zn_ribbon_recom"/>
    <property type="match status" value="1"/>
</dbReference>